<evidence type="ECO:0000259" key="6">
    <source>
        <dbReference type="Pfam" id="PF13581"/>
    </source>
</evidence>
<comment type="caution">
    <text evidence="7">The sequence shown here is derived from an EMBL/GenBank/DDBJ whole genome shotgun (WGS) entry which is preliminary data.</text>
</comment>
<dbReference type="InterPro" id="IPR050482">
    <property type="entry name" value="Sensor_HK_TwoCompSys"/>
</dbReference>
<evidence type="ECO:0000313" key="7">
    <source>
        <dbReference type="EMBL" id="NML61690.1"/>
    </source>
</evidence>
<evidence type="ECO:0000259" key="5">
    <source>
        <dbReference type="Pfam" id="PF07730"/>
    </source>
</evidence>
<evidence type="ECO:0000256" key="2">
    <source>
        <dbReference type="ARBA" id="ARBA00022777"/>
    </source>
</evidence>
<name>A0A848HNE4_9BURK</name>
<organism evidence="7 8">
    <name type="scientific">Massilia polaris</name>
    <dbReference type="NCBI Taxonomy" id="2728846"/>
    <lineage>
        <taxon>Bacteria</taxon>
        <taxon>Pseudomonadati</taxon>
        <taxon>Pseudomonadota</taxon>
        <taxon>Betaproteobacteria</taxon>
        <taxon>Burkholderiales</taxon>
        <taxon>Oxalobacteraceae</taxon>
        <taxon>Telluria group</taxon>
        <taxon>Massilia</taxon>
    </lineage>
</organism>
<dbReference type="PANTHER" id="PTHR24421:SF63">
    <property type="entry name" value="SENSOR HISTIDINE KINASE DESK"/>
    <property type="match status" value="1"/>
</dbReference>
<evidence type="ECO:0000256" key="4">
    <source>
        <dbReference type="SAM" id="Phobius"/>
    </source>
</evidence>
<accession>A0A848HNE4</accession>
<feature type="transmembrane region" description="Helical" evidence="4">
    <location>
        <begin position="110"/>
        <end position="128"/>
    </location>
</feature>
<proteinExistence type="predicted"/>
<evidence type="ECO:0000256" key="3">
    <source>
        <dbReference type="ARBA" id="ARBA00023012"/>
    </source>
</evidence>
<dbReference type="CDD" id="cd16917">
    <property type="entry name" value="HATPase_UhpB-NarQ-NarX-like"/>
    <property type="match status" value="1"/>
</dbReference>
<dbReference type="InterPro" id="IPR011712">
    <property type="entry name" value="Sig_transdc_His_kin_sub3_dim/P"/>
</dbReference>
<feature type="transmembrane region" description="Helical" evidence="4">
    <location>
        <begin position="20"/>
        <end position="38"/>
    </location>
</feature>
<dbReference type="PANTHER" id="PTHR24421">
    <property type="entry name" value="NITRATE/NITRITE SENSOR PROTEIN NARX-RELATED"/>
    <property type="match status" value="1"/>
</dbReference>
<feature type="transmembrane region" description="Helical" evidence="4">
    <location>
        <begin position="45"/>
        <end position="63"/>
    </location>
</feature>
<feature type="transmembrane region" description="Helical" evidence="4">
    <location>
        <begin position="134"/>
        <end position="157"/>
    </location>
</feature>
<dbReference type="InterPro" id="IPR036890">
    <property type="entry name" value="HATPase_C_sf"/>
</dbReference>
<evidence type="ECO:0000256" key="1">
    <source>
        <dbReference type="ARBA" id="ARBA00022679"/>
    </source>
</evidence>
<dbReference type="RefSeq" id="WP_169465912.1">
    <property type="nucleotide sequence ID" value="NZ_JABBGG010000006.1"/>
</dbReference>
<keyword evidence="4" id="KW-0472">Membrane</keyword>
<dbReference type="Gene3D" id="1.20.5.1930">
    <property type="match status" value="1"/>
</dbReference>
<keyword evidence="4" id="KW-0812">Transmembrane</keyword>
<dbReference type="GO" id="GO:0000155">
    <property type="term" value="F:phosphorelay sensor kinase activity"/>
    <property type="evidence" value="ECO:0007669"/>
    <property type="project" value="InterPro"/>
</dbReference>
<dbReference type="Pfam" id="PF13581">
    <property type="entry name" value="HATPase_c_2"/>
    <property type="match status" value="1"/>
</dbReference>
<keyword evidence="1" id="KW-0808">Transferase</keyword>
<protein>
    <submittedName>
        <fullName evidence="7">Sensor histidine kinase</fullName>
    </submittedName>
</protein>
<feature type="transmembrane region" description="Helical" evidence="4">
    <location>
        <begin position="69"/>
        <end position="98"/>
    </location>
</feature>
<dbReference type="GO" id="GO:0046983">
    <property type="term" value="F:protein dimerization activity"/>
    <property type="evidence" value="ECO:0007669"/>
    <property type="project" value="InterPro"/>
</dbReference>
<dbReference type="EMBL" id="JABBGG010000006">
    <property type="protein sequence ID" value="NML61690.1"/>
    <property type="molecule type" value="Genomic_DNA"/>
</dbReference>
<sequence length="367" mass="38962">MKTIKSVLSGAWVPPELGKMPYLWALSLVFMVWKYVNVAPGRYEIPLLLLTLAVFFPLYLASFWARGKHAVLCVLVTALIGTLWAPWNVGASAFFIYASAMCAGLKPVRAYLLLAGVMLLALVISLAIPERLRLAFLLPALTIGIPVGIASVMQAGLERSRKLVIRKQEEVEHMATIAERERISRDMHDLLGHSLSLIALKAELAGKLAARDPDACRREILDIETAARRALSEVRAAVSGYQESGLAHALASARASLAAANVGLHENVQAIPLSPAAEHVVALALREAVTNVVRHAAAANCTLSLGMQDGTIVLRVADDGSAAHAGIRHGNGLTGMRERAAALGGTLAVNVAKGLSLELRLPAPGAA</sequence>
<dbReference type="Proteomes" id="UP000583752">
    <property type="component" value="Unassembled WGS sequence"/>
</dbReference>
<evidence type="ECO:0000313" key="8">
    <source>
        <dbReference type="Proteomes" id="UP000583752"/>
    </source>
</evidence>
<dbReference type="GO" id="GO:0016020">
    <property type="term" value="C:membrane"/>
    <property type="evidence" value="ECO:0007669"/>
    <property type="project" value="InterPro"/>
</dbReference>
<dbReference type="Pfam" id="PF07730">
    <property type="entry name" value="HisKA_3"/>
    <property type="match status" value="1"/>
</dbReference>
<gene>
    <name evidence="7" type="ORF">HHL21_11485</name>
</gene>
<reference evidence="7 8" key="1">
    <citation type="submission" date="2020-04" db="EMBL/GenBank/DDBJ databases">
        <title>Massilia sp. RP-1-19 isolated from soil.</title>
        <authorList>
            <person name="Dahal R.H."/>
        </authorList>
    </citation>
    <scope>NUCLEOTIDE SEQUENCE [LARGE SCALE GENOMIC DNA]</scope>
    <source>
        <strain evidence="7 8">RP-1-19</strain>
    </source>
</reference>
<keyword evidence="2 7" id="KW-0418">Kinase</keyword>
<keyword evidence="8" id="KW-1185">Reference proteome</keyword>
<dbReference type="Gene3D" id="3.30.565.10">
    <property type="entry name" value="Histidine kinase-like ATPase, C-terminal domain"/>
    <property type="match status" value="1"/>
</dbReference>
<feature type="domain" description="Signal transduction histidine kinase subgroup 3 dimerisation and phosphoacceptor" evidence="5">
    <location>
        <begin position="179"/>
        <end position="245"/>
    </location>
</feature>
<dbReference type="InterPro" id="IPR003594">
    <property type="entry name" value="HATPase_dom"/>
</dbReference>
<dbReference type="AlphaFoldDB" id="A0A848HNE4"/>
<dbReference type="SUPFAM" id="SSF55874">
    <property type="entry name" value="ATPase domain of HSP90 chaperone/DNA topoisomerase II/histidine kinase"/>
    <property type="match status" value="1"/>
</dbReference>
<keyword evidence="3" id="KW-0902">Two-component regulatory system</keyword>
<keyword evidence="4" id="KW-1133">Transmembrane helix</keyword>
<feature type="domain" description="Histidine kinase/HSP90-like ATPase" evidence="6">
    <location>
        <begin position="253"/>
        <end position="323"/>
    </location>
</feature>